<sequence>MPSSNKNCSISTEQNWGPLSVTILTGLPNIENIFVRAFIITCELVEVNCVTQIYFV</sequence>
<evidence type="ECO:0000313" key="1">
    <source>
        <dbReference type="EMBL" id="CAK5022419.1"/>
    </source>
</evidence>
<protein>
    <submittedName>
        <fullName evidence="1">Uncharacterized protein</fullName>
    </submittedName>
</protein>
<dbReference type="Proteomes" id="UP001497535">
    <property type="component" value="Unassembled WGS sequence"/>
</dbReference>
<gene>
    <name evidence="1" type="ORF">MENTE1834_LOCUS4899</name>
</gene>
<accession>A0ACB0XXV1</accession>
<keyword evidence="2" id="KW-1185">Reference proteome</keyword>
<evidence type="ECO:0000313" key="2">
    <source>
        <dbReference type="Proteomes" id="UP001497535"/>
    </source>
</evidence>
<name>A0ACB0XXV1_MELEN</name>
<dbReference type="EMBL" id="CAVMJV010000004">
    <property type="protein sequence ID" value="CAK5022419.1"/>
    <property type="molecule type" value="Genomic_DNA"/>
</dbReference>
<organism evidence="1 2">
    <name type="scientific">Meloidogyne enterolobii</name>
    <name type="common">Root-knot nematode worm</name>
    <name type="synonym">Meloidogyne mayaguensis</name>
    <dbReference type="NCBI Taxonomy" id="390850"/>
    <lineage>
        <taxon>Eukaryota</taxon>
        <taxon>Metazoa</taxon>
        <taxon>Ecdysozoa</taxon>
        <taxon>Nematoda</taxon>
        <taxon>Chromadorea</taxon>
        <taxon>Rhabditida</taxon>
        <taxon>Tylenchina</taxon>
        <taxon>Tylenchomorpha</taxon>
        <taxon>Tylenchoidea</taxon>
        <taxon>Meloidogynidae</taxon>
        <taxon>Meloidogyninae</taxon>
        <taxon>Meloidogyne</taxon>
    </lineage>
</organism>
<reference evidence="1" key="1">
    <citation type="submission" date="2023-11" db="EMBL/GenBank/DDBJ databases">
        <authorList>
            <person name="Poullet M."/>
        </authorList>
    </citation>
    <scope>NUCLEOTIDE SEQUENCE</scope>
    <source>
        <strain evidence="1">E1834</strain>
    </source>
</reference>
<comment type="caution">
    <text evidence="1">The sequence shown here is derived from an EMBL/GenBank/DDBJ whole genome shotgun (WGS) entry which is preliminary data.</text>
</comment>
<proteinExistence type="predicted"/>